<accession>A0A6A6PFT6</accession>
<keyword evidence="2" id="KW-1185">Reference proteome</keyword>
<proteinExistence type="predicted"/>
<dbReference type="EMBL" id="MU001643">
    <property type="protein sequence ID" value="KAF2478822.1"/>
    <property type="molecule type" value="Genomic_DNA"/>
</dbReference>
<gene>
    <name evidence="1" type="ORF">BDY17DRAFT_59823</name>
</gene>
<sequence length="237" mass="26612">MGDLLNINLCFTKTDYVAPHAPTPQHASPNPTFRTLLIRQLEEEGELGNGVAVSNAVGLVRGRVVEVRQVLQELLHRLLPVLLGGIVERQIPLLEIELDFGDVVPERPYRLHLPSIVGGHCEVFLERVEQLVSVVLPVRIGMRLLQRHLERPCAAHGNVEGRSVAHIAIEHLGGRFVDAWRGFAHDAMQLGEQANEHGGQRCLHDCCTARVELCKRIWKVGCAERRREYLDEGEDKF</sequence>
<dbReference type="AlphaFoldDB" id="A0A6A6PFT6"/>
<evidence type="ECO:0000313" key="2">
    <source>
        <dbReference type="Proteomes" id="UP000799767"/>
    </source>
</evidence>
<name>A0A6A6PFT6_9PEZI</name>
<dbReference type="GeneID" id="54479545"/>
<reference evidence="1" key="1">
    <citation type="journal article" date="2020" name="Stud. Mycol.">
        <title>101 Dothideomycetes genomes: a test case for predicting lifestyles and emergence of pathogens.</title>
        <authorList>
            <person name="Haridas S."/>
            <person name="Albert R."/>
            <person name="Binder M."/>
            <person name="Bloem J."/>
            <person name="Labutti K."/>
            <person name="Salamov A."/>
            <person name="Andreopoulos B."/>
            <person name="Baker S."/>
            <person name="Barry K."/>
            <person name="Bills G."/>
            <person name="Bluhm B."/>
            <person name="Cannon C."/>
            <person name="Castanera R."/>
            <person name="Culley D."/>
            <person name="Daum C."/>
            <person name="Ezra D."/>
            <person name="Gonzalez J."/>
            <person name="Henrissat B."/>
            <person name="Kuo A."/>
            <person name="Liang C."/>
            <person name="Lipzen A."/>
            <person name="Lutzoni F."/>
            <person name="Magnuson J."/>
            <person name="Mondo S."/>
            <person name="Nolan M."/>
            <person name="Ohm R."/>
            <person name="Pangilinan J."/>
            <person name="Park H.-J."/>
            <person name="Ramirez L."/>
            <person name="Alfaro M."/>
            <person name="Sun H."/>
            <person name="Tritt A."/>
            <person name="Yoshinaga Y."/>
            <person name="Zwiers L.-H."/>
            <person name="Turgeon B."/>
            <person name="Goodwin S."/>
            <person name="Spatafora J."/>
            <person name="Crous P."/>
            <person name="Grigoriev I."/>
        </authorList>
    </citation>
    <scope>NUCLEOTIDE SEQUENCE</scope>
    <source>
        <strain evidence="1">CBS 113389</strain>
    </source>
</reference>
<organism evidence="1 2">
    <name type="scientific">Neohortaea acidophila</name>
    <dbReference type="NCBI Taxonomy" id="245834"/>
    <lineage>
        <taxon>Eukaryota</taxon>
        <taxon>Fungi</taxon>
        <taxon>Dikarya</taxon>
        <taxon>Ascomycota</taxon>
        <taxon>Pezizomycotina</taxon>
        <taxon>Dothideomycetes</taxon>
        <taxon>Dothideomycetidae</taxon>
        <taxon>Mycosphaerellales</taxon>
        <taxon>Teratosphaeriaceae</taxon>
        <taxon>Neohortaea</taxon>
    </lineage>
</organism>
<protein>
    <submittedName>
        <fullName evidence="1">Uncharacterized protein</fullName>
    </submittedName>
</protein>
<dbReference type="RefSeq" id="XP_033585392.1">
    <property type="nucleotide sequence ID" value="XM_033738543.1"/>
</dbReference>
<dbReference type="Proteomes" id="UP000799767">
    <property type="component" value="Unassembled WGS sequence"/>
</dbReference>
<evidence type="ECO:0000313" key="1">
    <source>
        <dbReference type="EMBL" id="KAF2478822.1"/>
    </source>
</evidence>